<organism evidence="1 2">
    <name type="scientific">Panagrolaimus sp. JU765</name>
    <dbReference type="NCBI Taxonomy" id="591449"/>
    <lineage>
        <taxon>Eukaryota</taxon>
        <taxon>Metazoa</taxon>
        <taxon>Ecdysozoa</taxon>
        <taxon>Nematoda</taxon>
        <taxon>Chromadorea</taxon>
        <taxon>Rhabditida</taxon>
        <taxon>Tylenchina</taxon>
        <taxon>Panagrolaimomorpha</taxon>
        <taxon>Panagrolaimoidea</taxon>
        <taxon>Panagrolaimidae</taxon>
        <taxon>Panagrolaimus</taxon>
    </lineage>
</organism>
<dbReference type="WBParaSite" id="JU765_v2.g20419.t1">
    <property type="protein sequence ID" value="JU765_v2.g20419.t1"/>
    <property type="gene ID" value="JU765_v2.g20419"/>
</dbReference>
<protein>
    <submittedName>
        <fullName evidence="2">Ribosomal protein S21</fullName>
    </submittedName>
</protein>
<dbReference type="Proteomes" id="UP000887576">
    <property type="component" value="Unplaced"/>
</dbReference>
<proteinExistence type="predicted"/>
<accession>A0AC34QXZ1</accession>
<reference evidence="2" key="1">
    <citation type="submission" date="2022-11" db="UniProtKB">
        <authorList>
            <consortium name="WormBaseParasite"/>
        </authorList>
    </citation>
    <scope>IDENTIFICATION</scope>
</reference>
<evidence type="ECO:0000313" key="1">
    <source>
        <dbReference type="Proteomes" id="UP000887576"/>
    </source>
</evidence>
<evidence type="ECO:0000313" key="2">
    <source>
        <dbReference type="WBParaSite" id="JU765_v2.g20419.t1"/>
    </source>
</evidence>
<name>A0AC34QXZ1_9BILA</name>
<sequence length="111" mass="13327">MVRMWRGTLAQPFGIRMFPNIWNCHPRFMNRTVMVENNDVESAFNLLNRLMESEGLMKIIRNTQYYQKPYMQRKQASMEAVQAIFNEDLSRKMRFLMRKNRVDAFPGQITT</sequence>